<keyword evidence="1" id="KW-0732">Signal</keyword>
<evidence type="ECO:0000313" key="3">
    <source>
        <dbReference type="Proteomes" id="UP000830116"/>
    </source>
</evidence>
<dbReference type="Pfam" id="PF13645">
    <property type="entry name" value="YkuD_2"/>
    <property type="match status" value="1"/>
</dbReference>
<reference evidence="2" key="1">
    <citation type="submission" date="2022-03" db="EMBL/GenBank/DDBJ databases">
        <title>Genome Identification and Characterization of new species Bdellovibrio reynosense LBG001 sp. nov. from a Mexico soil sample.</title>
        <authorList>
            <person name="Camilli A."/>
            <person name="Ajao Y."/>
            <person name="Guo X."/>
        </authorList>
    </citation>
    <scope>NUCLEOTIDE SEQUENCE</scope>
    <source>
        <strain evidence="2">LBG001</strain>
    </source>
</reference>
<evidence type="ECO:0000256" key="1">
    <source>
        <dbReference type="SAM" id="SignalP"/>
    </source>
</evidence>
<gene>
    <name evidence="2" type="ORF">MNR06_04235</name>
</gene>
<organism evidence="2 3">
    <name type="scientific">Bdellovibrio reynosensis</name>
    <dbReference type="NCBI Taxonomy" id="2835041"/>
    <lineage>
        <taxon>Bacteria</taxon>
        <taxon>Pseudomonadati</taxon>
        <taxon>Bdellovibrionota</taxon>
        <taxon>Bdellovibrionia</taxon>
        <taxon>Bdellovibrionales</taxon>
        <taxon>Pseudobdellovibrionaceae</taxon>
        <taxon>Bdellovibrio</taxon>
    </lineage>
</organism>
<evidence type="ECO:0000313" key="2">
    <source>
        <dbReference type="EMBL" id="UOF02163.1"/>
    </source>
</evidence>
<proteinExistence type="predicted"/>
<name>A0ABY4CBE1_9BACT</name>
<feature type="chain" id="PRO_5046839750" evidence="1">
    <location>
        <begin position="20"/>
        <end position="270"/>
    </location>
</feature>
<dbReference type="PANTHER" id="PTHR38477:SF1">
    <property type="entry name" value="MUREIN L,D-TRANSPEPTIDASE CATALYTIC DOMAIN FAMILY PROTEIN"/>
    <property type="match status" value="1"/>
</dbReference>
<dbReference type="RefSeq" id="WP_243538976.1">
    <property type="nucleotide sequence ID" value="NZ_CP093442.1"/>
</dbReference>
<keyword evidence="3" id="KW-1185">Reference proteome</keyword>
<accession>A0ABY4CBE1</accession>
<protein>
    <submittedName>
        <fullName evidence="2">Murein L,D-transpeptidase catalytic domain family protein</fullName>
    </submittedName>
</protein>
<feature type="signal peptide" evidence="1">
    <location>
        <begin position="1"/>
        <end position="19"/>
    </location>
</feature>
<sequence length="270" mass="29901">MKNIFVLTVLLLLAVQGLAAEKESAKEVDKQTLFQRYADQGVPLDALRRTFEFLEKNAEASFKVKLHDETTKKTILNKNYAVIINYNQPSSERRLYLLNLKTGEINKYFVAHAINTGGNVAKYFSNTVDSKKSSLGFYITGSSFPGKHGNTLYLHGLEKTNDNAYVRDIVMHGASYVSLDFLESNGRLGRSWGCPAVSEAIAEKVIPLIKNGALYYIHHNSLMTVAETGAPIEDMGCDQQDASCNGNDVVAEEVLQEMGRHQSASDQTNP</sequence>
<dbReference type="PANTHER" id="PTHR38477">
    <property type="entry name" value="HYPOTHETICAL EXPORTED PROTEIN"/>
    <property type="match status" value="1"/>
</dbReference>
<dbReference type="Proteomes" id="UP000830116">
    <property type="component" value="Chromosome"/>
</dbReference>
<dbReference type="EMBL" id="CP093442">
    <property type="protein sequence ID" value="UOF02163.1"/>
    <property type="molecule type" value="Genomic_DNA"/>
</dbReference>
<dbReference type="InterPro" id="IPR032676">
    <property type="entry name" value="YkuD_2"/>
</dbReference>